<dbReference type="AlphaFoldDB" id="A0A0A9A6C7"/>
<name>A0A0A9A6C7_ARUDO</name>
<evidence type="ECO:0000313" key="2">
    <source>
        <dbReference type="EMBL" id="JAD46616.1"/>
    </source>
</evidence>
<reference evidence="2" key="1">
    <citation type="submission" date="2014-09" db="EMBL/GenBank/DDBJ databases">
        <authorList>
            <person name="Magalhaes I.L.F."/>
            <person name="Oliveira U."/>
            <person name="Santos F.R."/>
            <person name="Vidigal T.H.D.A."/>
            <person name="Brescovit A.D."/>
            <person name="Santos A.J."/>
        </authorList>
    </citation>
    <scope>NUCLEOTIDE SEQUENCE</scope>
    <source>
        <tissue evidence="2">Shoot tissue taken approximately 20 cm above the soil surface</tissue>
    </source>
</reference>
<evidence type="ECO:0000256" key="1">
    <source>
        <dbReference type="SAM" id="MobiDB-lite"/>
    </source>
</evidence>
<protein>
    <submittedName>
        <fullName evidence="2">Uncharacterized protein</fullName>
    </submittedName>
</protein>
<feature type="compositionally biased region" description="Basic residues" evidence="1">
    <location>
        <begin position="1"/>
        <end position="12"/>
    </location>
</feature>
<feature type="region of interest" description="Disordered" evidence="1">
    <location>
        <begin position="1"/>
        <end position="43"/>
    </location>
</feature>
<proteinExistence type="predicted"/>
<organism evidence="2">
    <name type="scientific">Arundo donax</name>
    <name type="common">Giant reed</name>
    <name type="synonym">Donax arundinaceus</name>
    <dbReference type="NCBI Taxonomy" id="35708"/>
    <lineage>
        <taxon>Eukaryota</taxon>
        <taxon>Viridiplantae</taxon>
        <taxon>Streptophyta</taxon>
        <taxon>Embryophyta</taxon>
        <taxon>Tracheophyta</taxon>
        <taxon>Spermatophyta</taxon>
        <taxon>Magnoliopsida</taxon>
        <taxon>Liliopsida</taxon>
        <taxon>Poales</taxon>
        <taxon>Poaceae</taxon>
        <taxon>PACMAD clade</taxon>
        <taxon>Arundinoideae</taxon>
        <taxon>Arundineae</taxon>
        <taxon>Arundo</taxon>
    </lineage>
</organism>
<sequence>MAPKTQKQRPKKDSKTGGQESKASGSRIRCSPRPPAASQCGDKVARVGAKGGEKQPSLDSRYLVGFGGWIWVSGFGIQIL</sequence>
<dbReference type="EMBL" id="GBRH01251279">
    <property type="protein sequence ID" value="JAD46616.1"/>
    <property type="molecule type" value="Transcribed_RNA"/>
</dbReference>
<accession>A0A0A9A6C7</accession>
<reference evidence="2" key="2">
    <citation type="journal article" date="2015" name="Data Brief">
        <title>Shoot transcriptome of the giant reed, Arundo donax.</title>
        <authorList>
            <person name="Barrero R.A."/>
            <person name="Guerrero F.D."/>
            <person name="Moolhuijzen P."/>
            <person name="Goolsby J.A."/>
            <person name="Tidwell J."/>
            <person name="Bellgard S.E."/>
            <person name="Bellgard M.I."/>
        </authorList>
    </citation>
    <scope>NUCLEOTIDE SEQUENCE</scope>
    <source>
        <tissue evidence="2">Shoot tissue taken approximately 20 cm above the soil surface</tissue>
    </source>
</reference>